<dbReference type="Proteomes" id="UP000789405">
    <property type="component" value="Unassembled WGS sequence"/>
</dbReference>
<dbReference type="EMBL" id="CAJVPY010038722">
    <property type="protein sequence ID" value="CAG8804193.1"/>
    <property type="molecule type" value="Genomic_DNA"/>
</dbReference>
<evidence type="ECO:0000313" key="2">
    <source>
        <dbReference type="Proteomes" id="UP000789405"/>
    </source>
</evidence>
<protein>
    <submittedName>
        <fullName evidence="1">15577_t:CDS:1</fullName>
    </submittedName>
</protein>
<accession>A0A9N9K2S2</accession>
<dbReference type="AlphaFoldDB" id="A0A9N9K2S2"/>
<feature type="non-terminal residue" evidence="1">
    <location>
        <position position="42"/>
    </location>
</feature>
<comment type="caution">
    <text evidence="1">The sequence shown here is derived from an EMBL/GenBank/DDBJ whole genome shotgun (WGS) entry which is preliminary data.</text>
</comment>
<sequence>EKIKEKYPEIYKETKKWIIKIKKFKNNNEFNLKIASIIREET</sequence>
<gene>
    <name evidence="1" type="ORF">DERYTH_LOCUS24046</name>
</gene>
<organism evidence="1 2">
    <name type="scientific">Dentiscutata erythropus</name>
    <dbReference type="NCBI Taxonomy" id="1348616"/>
    <lineage>
        <taxon>Eukaryota</taxon>
        <taxon>Fungi</taxon>
        <taxon>Fungi incertae sedis</taxon>
        <taxon>Mucoromycota</taxon>
        <taxon>Glomeromycotina</taxon>
        <taxon>Glomeromycetes</taxon>
        <taxon>Diversisporales</taxon>
        <taxon>Gigasporaceae</taxon>
        <taxon>Dentiscutata</taxon>
    </lineage>
</organism>
<name>A0A9N9K2S2_9GLOM</name>
<proteinExistence type="predicted"/>
<keyword evidence="2" id="KW-1185">Reference proteome</keyword>
<evidence type="ECO:0000313" key="1">
    <source>
        <dbReference type="EMBL" id="CAG8804193.1"/>
    </source>
</evidence>
<feature type="non-terminal residue" evidence="1">
    <location>
        <position position="1"/>
    </location>
</feature>
<reference evidence="1" key="1">
    <citation type="submission" date="2021-06" db="EMBL/GenBank/DDBJ databases">
        <authorList>
            <person name="Kallberg Y."/>
            <person name="Tangrot J."/>
            <person name="Rosling A."/>
        </authorList>
    </citation>
    <scope>NUCLEOTIDE SEQUENCE</scope>
    <source>
        <strain evidence="1">MA453B</strain>
    </source>
</reference>